<keyword evidence="5" id="KW-0812">Transmembrane</keyword>
<gene>
    <name evidence="7" type="ORF">F3F73_22430</name>
</gene>
<feature type="domain" description="Metallo-beta-lactamase" evidence="6">
    <location>
        <begin position="12"/>
        <end position="190"/>
    </location>
</feature>
<dbReference type="GO" id="GO:0016787">
    <property type="term" value="F:hydrolase activity"/>
    <property type="evidence" value="ECO:0007669"/>
    <property type="project" value="UniProtKB-KW"/>
</dbReference>
<dbReference type="EMBL" id="VWMK01000035">
    <property type="protein sequence ID" value="KAA3757248.1"/>
    <property type="molecule type" value="Genomic_DNA"/>
</dbReference>
<comment type="cofactor">
    <cofactor evidence="1">
        <name>Zn(2+)</name>
        <dbReference type="ChEBI" id="CHEBI:29105"/>
    </cofactor>
</comment>
<evidence type="ECO:0000256" key="3">
    <source>
        <dbReference type="ARBA" id="ARBA00022801"/>
    </source>
</evidence>
<dbReference type="PANTHER" id="PTHR46233:SF3">
    <property type="entry name" value="HYDROXYACYLGLUTATHIONE HYDROLASE GLOC"/>
    <property type="match status" value="1"/>
</dbReference>
<feature type="transmembrane region" description="Helical" evidence="5">
    <location>
        <begin position="68"/>
        <end position="86"/>
    </location>
</feature>
<protein>
    <submittedName>
        <fullName evidence="7">MBL fold metallo-hydrolase</fullName>
    </submittedName>
</protein>
<evidence type="ECO:0000256" key="5">
    <source>
        <dbReference type="SAM" id="Phobius"/>
    </source>
</evidence>
<evidence type="ECO:0000256" key="4">
    <source>
        <dbReference type="ARBA" id="ARBA00022833"/>
    </source>
</evidence>
<dbReference type="SUPFAM" id="SSF56281">
    <property type="entry name" value="Metallo-hydrolase/oxidoreductase"/>
    <property type="match status" value="1"/>
</dbReference>
<keyword evidence="5" id="KW-0472">Membrane</keyword>
<evidence type="ECO:0000259" key="6">
    <source>
        <dbReference type="SMART" id="SM00849"/>
    </source>
</evidence>
<comment type="caution">
    <text evidence="7">The sequence shown here is derived from an EMBL/GenBank/DDBJ whole genome shotgun (WGS) entry which is preliminary data.</text>
</comment>
<keyword evidence="5" id="KW-1133">Transmembrane helix</keyword>
<dbReference type="Gene3D" id="3.60.15.10">
    <property type="entry name" value="Ribonuclease Z/Hydroxyacylglutathione hydrolase-like"/>
    <property type="match status" value="1"/>
</dbReference>
<dbReference type="PANTHER" id="PTHR46233">
    <property type="entry name" value="HYDROXYACYLGLUTATHIONE HYDROLASE GLOC"/>
    <property type="match status" value="1"/>
</dbReference>
<reference evidence="7 8" key="1">
    <citation type="journal article" date="2019" name="Nat. Med.">
        <title>A library of human gut bacterial isolates paired with longitudinal multiomics data enables mechanistic microbiome research.</title>
        <authorList>
            <person name="Poyet M."/>
            <person name="Groussin M."/>
            <person name="Gibbons S.M."/>
            <person name="Avila-Pacheco J."/>
            <person name="Jiang X."/>
            <person name="Kearney S.M."/>
            <person name="Perrotta A.R."/>
            <person name="Berdy B."/>
            <person name="Zhao S."/>
            <person name="Lieberman T.D."/>
            <person name="Swanson P.K."/>
            <person name="Smith M."/>
            <person name="Roesemann S."/>
            <person name="Alexander J.E."/>
            <person name="Rich S.A."/>
            <person name="Livny J."/>
            <person name="Vlamakis H."/>
            <person name="Clish C."/>
            <person name="Bullock K."/>
            <person name="Deik A."/>
            <person name="Scott J."/>
            <person name="Pierce K.A."/>
            <person name="Xavier R.J."/>
            <person name="Alm E.J."/>
        </authorList>
    </citation>
    <scope>NUCLEOTIDE SEQUENCE [LARGE SCALE GENOMIC DNA]</scope>
    <source>
        <strain evidence="7 8">BIOML-A10</strain>
    </source>
</reference>
<sequence length="198" mass="22390">MQVRRVINDVFYSNTFILISELNDNAWIIDPGDIDKIVEILPKKCSVKGVFITHYHFDHIYGLNSLTYLFPGLVVFATEIIATGLYSDKMNLSYYHNQSFVYQGKNLIFLSDNEVVDLDNGNKIVAIDTSGHNESCLSFMLNNYLFTGDSYIPNVKLVTNLPRSNKEKAKKSLERILGLIKDDTIICPGHGAIIKNGY</sequence>
<organism evidence="7 8">
    <name type="scientific">Bacteroides salyersiae</name>
    <dbReference type="NCBI Taxonomy" id="291644"/>
    <lineage>
        <taxon>Bacteria</taxon>
        <taxon>Pseudomonadati</taxon>
        <taxon>Bacteroidota</taxon>
        <taxon>Bacteroidia</taxon>
        <taxon>Bacteroidales</taxon>
        <taxon>Bacteroidaceae</taxon>
        <taxon>Bacteroides</taxon>
    </lineage>
</organism>
<dbReference type="Pfam" id="PF00753">
    <property type="entry name" value="Lactamase_B"/>
    <property type="match status" value="1"/>
</dbReference>
<dbReference type="InterPro" id="IPR036866">
    <property type="entry name" value="RibonucZ/Hydroxyglut_hydro"/>
</dbReference>
<dbReference type="InterPro" id="IPR001279">
    <property type="entry name" value="Metallo-B-lactamas"/>
</dbReference>
<keyword evidence="2" id="KW-0479">Metal-binding</keyword>
<proteinExistence type="predicted"/>
<evidence type="ECO:0000256" key="2">
    <source>
        <dbReference type="ARBA" id="ARBA00022723"/>
    </source>
</evidence>
<dbReference type="CDD" id="cd06262">
    <property type="entry name" value="metallo-hydrolase-like_MBL-fold"/>
    <property type="match status" value="1"/>
</dbReference>
<dbReference type="Proteomes" id="UP000422221">
    <property type="component" value="Unassembled WGS sequence"/>
</dbReference>
<name>A0A7J4XCR6_9BACE</name>
<dbReference type="RefSeq" id="WP_130059901.1">
    <property type="nucleotide sequence ID" value="NZ_JADNPJ010000020.1"/>
</dbReference>
<dbReference type="AlphaFoldDB" id="A0A7J4XCR6"/>
<keyword evidence="4" id="KW-0862">Zinc</keyword>
<evidence type="ECO:0000256" key="1">
    <source>
        <dbReference type="ARBA" id="ARBA00001947"/>
    </source>
</evidence>
<keyword evidence="3 7" id="KW-0378">Hydrolase</keyword>
<dbReference type="GO" id="GO:0046872">
    <property type="term" value="F:metal ion binding"/>
    <property type="evidence" value="ECO:0007669"/>
    <property type="project" value="UniProtKB-KW"/>
</dbReference>
<evidence type="ECO:0000313" key="7">
    <source>
        <dbReference type="EMBL" id="KAA3757248.1"/>
    </source>
</evidence>
<accession>A0A7J4XCR6</accession>
<dbReference type="SMART" id="SM00849">
    <property type="entry name" value="Lactamase_B"/>
    <property type="match status" value="1"/>
</dbReference>
<evidence type="ECO:0000313" key="8">
    <source>
        <dbReference type="Proteomes" id="UP000422221"/>
    </source>
</evidence>
<dbReference type="InterPro" id="IPR051453">
    <property type="entry name" value="MBL_Glyoxalase_II"/>
</dbReference>